<dbReference type="PANTHER" id="PTHR38469:SF1">
    <property type="entry name" value="PERIPLASMIC PEPTIDASE SUBFAMILY S1B"/>
    <property type="match status" value="1"/>
</dbReference>
<evidence type="ECO:0000256" key="4">
    <source>
        <dbReference type="ARBA" id="ARBA00022729"/>
    </source>
</evidence>
<sequence>MNPKLFAAASAAALVSFAAPALADEGMWTFDNFPSAEVEKAYGVKIDKRWLDTVQAASVRLTSGCSASVVSGEGLVMTNDHCVIDCQQALSTAEQDYVKNGFVPAGRSEERTCPGMQAEILTSISDVTGEINAATAGKTGGDFIRARDAAIAEAESAACAKDSATERCQVVSLYRGGQYKLYKYRKYADVRLAFAPEYASAFFGGDPDNFNFPRFNLDAAFLRLYENGKPARTPQHLTWVARAPKEGEPVFVSGNPGSTDRLMTVSQLETQRDLAIPIAQLQRSELRGRLLQFSAENAEHKRIALDTLTGVENSFKVFYGRQFALNDKAFMDAKRASEAELKAKVAADPKLAAEVGDPWGEIDKAQAAYAEHFLRYRQLETAPTTSDLFAYARALVRGAQERAKPAAERLPEFGEARLPLLEKQLLDAQPVEAPLEELALAYWLSKTREYLLTDDPAVKLLLGKESPEALAERLATTSKLADPAVRKALWDGGLAAVQASDDPMIQLVLRTDPAARAARSAWESQVSGPIDRAAEKIAKARFAVYGDAVYPDATFTARLSYGKVAGWTHRGQTVPAFTDFAGLYDRATGAEPYQLAPRWGQAQSKLNPKTVFNFVTTNDIIGGNSGSPVVNAKGEVLGAAFDGNIHSLGGNYGYDGTANRTVVVSTAAITEALDKVYGQQALLKELKAR</sequence>
<keyword evidence="8" id="KW-1185">Reference proteome</keyword>
<dbReference type="Gene3D" id="2.40.10.10">
    <property type="entry name" value="Trypsin-like serine proteases"/>
    <property type="match status" value="1"/>
</dbReference>
<dbReference type="SUPFAM" id="SSF50494">
    <property type="entry name" value="Trypsin-like serine proteases"/>
    <property type="match status" value="1"/>
</dbReference>
<keyword evidence="5 6" id="KW-0378">Hydrolase</keyword>
<comment type="caution">
    <text evidence="7">The sequence shown here is derived from an EMBL/GenBank/DDBJ whole genome shotgun (WGS) entry which is preliminary data.</text>
</comment>
<dbReference type="InterPro" id="IPR043504">
    <property type="entry name" value="Peptidase_S1_PA_chymotrypsin"/>
</dbReference>
<evidence type="ECO:0000256" key="1">
    <source>
        <dbReference type="ARBA" id="ARBA00010491"/>
    </source>
</evidence>
<feature type="chain" id="PRO_5044959056" description="Dipeptidyl-peptidase" evidence="6">
    <location>
        <begin position="24"/>
        <end position="689"/>
    </location>
</feature>
<dbReference type="EC" id="3.4.14.-" evidence="6"/>
<keyword evidence="3 6" id="KW-0645">Protease</keyword>
<keyword evidence="2 6" id="KW-0031">Aminopeptidase</keyword>
<evidence type="ECO:0000313" key="7">
    <source>
        <dbReference type="EMBL" id="MFD1782211.1"/>
    </source>
</evidence>
<dbReference type="PANTHER" id="PTHR38469">
    <property type="entry name" value="PERIPLASMIC PEPTIDASE SUBFAMILY S1B"/>
    <property type="match status" value="1"/>
</dbReference>
<keyword evidence="6" id="KW-0720">Serine protease</keyword>
<comment type="function">
    <text evidence="6">Catalyzes the removal of dipeptides from the N-terminus of oligopeptides.</text>
</comment>
<keyword evidence="4 6" id="KW-0732">Signal</keyword>
<dbReference type="RefSeq" id="WP_377280962.1">
    <property type="nucleotide sequence ID" value="NZ_JBHRSI010000003.1"/>
</dbReference>
<reference evidence="8" key="1">
    <citation type="journal article" date="2019" name="Int. J. Syst. Evol. Microbiol.">
        <title>The Global Catalogue of Microorganisms (GCM) 10K type strain sequencing project: providing services to taxonomists for standard genome sequencing and annotation.</title>
        <authorList>
            <consortium name="The Broad Institute Genomics Platform"/>
            <consortium name="The Broad Institute Genome Sequencing Center for Infectious Disease"/>
            <person name="Wu L."/>
            <person name="Ma J."/>
        </authorList>
    </citation>
    <scope>NUCLEOTIDE SEQUENCE [LARGE SCALE GENOMIC DNA]</scope>
    <source>
        <strain evidence="8">DFY28</strain>
    </source>
</reference>
<comment type="similarity">
    <text evidence="1 6">Belongs to the peptidase S46 family.</text>
</comment>
<organism evidence="7 8">
    <name type="scientific">Phenylobacterium terrae</name>
    <dbReference type="NCBI Taxonomy" id="2665495"/>
    <lineage>
        <taxon>Bacteria</taxon>
        <taxon>Pseudomonadati</taxon>
        <taxon>Pseudomonadota</taxon>
        <taxon>Alphaproteobacteria</taxon>
        <taxon>Caulobacterales</taxon>
        <taxon>Caulobacteraceae</taxon>
        <taxon>Phenylobacterium</taxon>
    </lineage>
</organism>
<dbReference type="Pfam" id="PF10459">
    <property type="entry name" value="Peptidase_S46"/>
    <property type="match status" value="1"/>
</dbReference>
<feature type="signal peptide" evidence="6">
    <location>
        <begin position="1"/>
        <end position="23"/>
    </location>
</feature>
<proteinExistence type="inferred from homology"/>
<evidence type="ECO:0000256" key="3">
    <source>
        <dbReference type="ARBA" id="ARBA00022670"/>
    </source>
</evidence>
<evidence type="ECO:0000256" key="5">
    <source>
        <dbReference type="ARBA" id="ARBA00022801"/>
    </source>
</evidence>
<evidence type="ECO:0000256" key="6">
    <source>
        <dbReference type="RuleBase" id="RU366067"/>
    </source>
</evidence>
<name>A0ABW4MX25_9CAUL</name>
<gene>
    <name evidence="7" type="ORF">ACFSC0_02305</name>
</gene>
<protein>
    <recommendedName>
        <fullName evidence="6">Dipeptidyl-peptidase</fullName>
        <ecNumber evidence="6">3.4.14.-</ecNumber>
    </recommendedName>
</protein>
<evidence type="ECO:0000313" key="8">
    <source>
        <dbReference type="Proteomes" id="UP001597237"/>
    </source>
</evidence>
<dbReference type="Proteomes" id="UP001597237">
    <property type="component" value="Unassembled WGS sequence"/>
</dbReference>
<evidence type="ECO:0000256" key="2">
    <source>
        <dbReference type="ARBA" id="ARBA00022438"/>
    </source>
</evidence>
<accession>A0ABW4MX25</accession>
<dbReference type="InterPro" id="IPR009003">
    <property type="entry name" value="Peptidase_S1_PA"/>
</dbReference>
<dbReference type="EMBL" id="JBHUEY010000001">
    <property type="protein sequence ID" value="MFD1782211.1"/>
    <property type="molecule type" value="Genomic_DNA"/>
</dbReference>
<dbReference type="InterPro" id="IPR019500">
    <property type="entry name" value="Pep_S46"/>
</dbReference>